<dbReference type="EMBL" id="BARS01043758">
    <property type="protein sequence ID" value="GAG29272.1"/>
    <property type="molecule type" value="Genomic_DNA"/>
</dbReference>
<evidence type="ECO:0000313" key="2">
    <source>
        <dbReference type="EMBL" id="GAG29272.1"/>
    </source>
</evidence>
<sequence>YAGVAFIIFQIVDATFEPLHIPDWVSGLVIILLLLGFLVAVGMAWAFDLTAEGLVRAKPEREPTAVKAPHHIVIGNKSLALIAVLAIIAAAWSWLREPSPGGGPISSIAVLPLDDMMGDLEQEYFVEGMHEAITSHLSRLSALTVPSRTSAMRYKDTDKPIPEIARELNVDALVEGSILKAGNRVRITVQLIHGASDRHLWSNDYEGDLTDILSLQKTIARAIAGEIGLALKPEDEVYLASAPQVHPEAY</sequence>
<feature type="transmembrane region" description="Helical" evidence="1">
    <location>
        <begin position="24"/>
        <end position="47"/>
    </location>
</feature>
<keyword evidence="1" id="KW-0812">Transmembrane</keyword>
<dbReference type="SUPFAM" id="SSF52964">
    <property type="entry name" value="TolB, N-terminal domain"/>
    <property type="match status" value="1"/>
</dbReference>
<comment type="caution">
    <text evidence="2">The sequence shown here is derived from an EMBL/GenBank/DDBJ whole genome shotgun (WGS) entry which is preliminary data.</text>
</comment>
<dbReference type="AlphaFoldDB" id="X0X1F0"/>
<gene>
    <name evidence="2" type="ORF">S01H1_66199</name>
</gene>
<organism evidence="2">
    <name type="scientific">marine sediment metagenome</name>
    <dbReference type="NCBI Taxonomy" id="412755"/>
    <lineage>
        <taxon>unclassified sequences</taxon>
        <taxon>metagenomes</taxon>
        <taxon>ecological metagenomes</taxon>
    </lineage>
</organism>
<feature type="non-terminal residue" evidence="2">
    <location>
        <position position="250"/>
    </location>
</feature>
<reference evidence="2" key="1">
    <citation type="journal article" date="2014" name="Front. Microbiol.">
        <title>High frequency of phylogenetically diverse reductive dehalogenase-homologous genes in deep subseafloor sedimentary metagenomes.</title>
        <authorList>
            <person name="Kawai M."/>
            <person name="Futagami T."/>
            <person name="Toyoda A."/>
            <person name="Takaki Y."/>
            <person name="Nishi S."/>
            <person name="Hori S."/>
            <person name="Arai W."/>
            <person name="Tsubouchi T."/>
            <person name="Morono Y."/>
            <person name="Uchiyama I."/>
            <person name="Ito T."/>
            <person name="Fujiyama A."/>
            <person name="Inagaki F."/>
            <person name="Takami H."/>
        </authorList>
    </citation>
    <scope>NUCLEOTIDE SEQUENCE</scope>
    <source>
        <strain evidence="2">Expedition CK06-06</strain>
    </source>
</reference>
<protein>
    <recommendedName>
        <fullName evidence="3">FlgO domain-containing protein</fullName>
    </recommendedName>
</protein>
<accession>X0X1F0</accession>
<keyword evidence="1" id="KW-1133">Transmembrane helix</keyword>
<evidence type="ECO:0000256" key="1">
    <source>
        <dbReference type="SAM" id="Phobius"/>
    </source>
</evidence>
<feature type="transmembrane region" description="Helical" evidence="1">
    <location>
        <begin position="78"/>
        <end position="95"/>
    </location>
</feature>
<keyword evidence="1" id="KW-0472">Membrane</keyword>
<evidence type="ECO:0008006" key="3">
    <source>
        <dbReference type="Google" id="ProtNLM"/>
    </source>
</evidence>
<proteinExistence type="predicted"/>
<dbReference type="Gene3D" id="3.40.50.10070">
    <property type="entry name" value="TolB, N-terminal domain"/>
    <property type="match status" value="1"/>
</dbReference>
<feature type="non-terminal residue" evidence="2">
    <location>
        <position position="1"/>
    </location>
</feature>
<name>X0X1F0_9ZZZZ</name>